<dbReference type="InterPro" id="IPR029483">
    <property type="entry name" value="GH97_C"/>
</dbReference>
<dbReference type="RefSeq" id="WP_055278422.1">
    <property type="nucleotide sequence ID" value="NZ_CABIXA010000002.1"/>
</dbReference>
<dbReference type="Pfam" id="PF10566">
    <property type="entry name" value="Glyco_hydro_97"/>
    <property type="match status" value="1"/>
</dbReference>
<dbReference type="EC" id="3.2.1.22" evidence="10"/>
<dbReference type="InterPro" id="IPR052720">
    <property type="entry name" value="Glycosyl_hydrolase_97"/>
</dbReference>
<dbReference type="Pfam" id="PF14508">
    <property type="entry name" value="GH97_N"/>
    <property type="match status" value="1"/>
</dbReference>
<feature type="domain" description="Glycosyl-hydrolase 97 N-terminal" evidence="8">
    <location>
        <begin position="27"/>
        <end position="296"/>
    </location>
</feature>
<name>A0A173YP36_9BACE</name>
<dbReference type="GO" id="GO:0004557">
    <property type="term" value="F:alpha-galactosidase activity"/>
    <property type="evidence" value="ECO:0007669"/>
    <property type="project" value="UniProtKB-EC"/>
</dbReference>
<dbReference type="SUPFAM" id="SSF51445">
    <property type="entry name" value="(Trans)glycosidases"/>
    <property type="match status" value="1"/>
</dbReference>
<comment type="cofactor">
    <cofactor evidence="1">
        <name>Ca(2+)</name>
        <dbReference type="ChEBI" id="CHEBI:29108"/>
    </cofactor>
</comment>
<dbReference type="Gene3D" id="2.70.98.10">
    <property type="match status" value="1"/>
</dbReference>
<evidence type="ECO:0000256" key="6">
    <source>
        <dbReference type="SAM" id="SignalP"/>
    </source>
</evidence>
<dbReference type="InterPro" id="IPR029486">
    <property type="entry name" value="GH97_N"/>
</dbReference>
<feature type="domain" description="Glycosyl-hydrolase 97 catalytic" evidence="7">
    <location>
        <begin position="314"/>
        <end position="468"/>
    </location>
</feature>
<dbReference type="InterPro" id="IPR014718">
    <property type="entry name" value="GH-type_carb-bd"/>
</dbReference>
<feature type="domain" description="Glycosyl-hydrolase 97 C-terminal oligomerisation" evidence="9">
    <location>
        <begin position="568"/>
        <end position="664"/>
    </location>
</feature>
<dbReference type="InterPro" id="IPR017853">
    <property type="entry name" value="GH"/>
</dbReference>
<feature type="chain" id="PRO_5008016312" evidence="6">
    <location>
        <begin position="22"/>
        <end position="664"/>
    </location>
</feature>
<feature type="signal peptide" evidence="6">
    <location>
        <begin position="1"/>
        <end position="21"/>
    </location>
</feature>
<sequence>MKKLKILLFLCVVVCTLTVQAQKQFTLNSPNGKLQTTITVSDKLTYDIRCNGRQILAPSPISMTLDNGEVWGEKAKLSGTSRKKVDQMIPSPFYRASELRDHYNELTLRFKKDWNVEFRAYNDGIAYRFVSRAKKPFNVVDETVDYHFPSDMVASVPYVKTGKDGDYNSQYFNSFENTYTTDPLSKLNKKRLMFLPLVVDAGEGVKVGITESDLENYPGLYLSAAEGENRLTGCFAPYPKKMVQGGHNQLQMLVKEHEAYIAKVDKPRNFPWRMSIVTTSDKDLAASNLSYLLAAPSRLTDLSWIKPGKVAWDWWNAWNLDGVDFATGVNNLTYKAYIDFASANGIEYVILDEGWAVNLQADLMQVVKEINLKELVDYAASKNVGIILWAGYYAFERDMENVCRHYADMGVKGFKVDFMDRDDQLMTAFNYRAAAMCAKYKLILDLHGTHKPAGLNRTYPNVLNFEGVNGLEQMKWSPASVDQVKYDVMIPFTRQVSGPMDYTQGAMRNASKGNYYPCNSEPMSQGTRSRQLALYVVFESPFNMLCDTPSNYMREPESTEFIADVPTVWDESIVLDGKMGEYIVTARRSGNVWYVGGITNWTARDVEVDCSFLGDRTYDATLFKDGANAHRIGRDYKCESIRIKNDGKLKIHLAPGGGFALKIK</sequence>
<evidence type="ECO:0000256" key="1">
    <source>
        <dbReference type="ARBA" id="ARBA00001913"/>
    </source>
</evidence>
<dbReference type="GO" id="GO:0030246">
    <property type="term" value="F:carbohydrate binding"/>
    <property type="evidence" value="ECO:0007669"/>
    <property type="project" value="InterPro"/>
</dbReference>
<dbReference type="Gene3D" id="3.20.20.70">
    <property type="entry name" value="Aldolase class I"/>
    <property type="match status" value="1"/>
</dbReference>
<evidence type="ECO:0000256" key="4">
    <source>
        <dbReference type="ARBA" id="ARBA00022837"/>
    </source>
</evidence>
<gene>
    <name evidence="10" type="ORF">ERS852397_00615</name>
</gene>
<evidence type="ECO:0000259" key="8">
    <source>
        <dbReference type="Pfam" id="PF14508"/>
    </source>
</evidence>
<evidence type="ECO:0000259" key="9">
    <source>
        <dbReference type="Pfam" id="PF14509"/>
    </source>
</evidence>
<proteinExistence type="predicted"/>
<accession>A0A173YP36</accession>
<evidence type="ECO:0000256" key="5">
    <source>
        <dbReference type="ARBA" id="ARBA00023295"/>
    </source>
</evidence>
<keyword evidence="4" id="KW-0106">Calcium</keyword>
<dbReference type="PANTHER" id="PTHR35803">
    <property type="entry name" value="GLUCAN 1,4-ALPHA-GLUCOSIDASE SUSB-RELATED"/>
    <property type="match status" value="1"/>
</dbReference>
<organism evidence="10 11">
    <name type="scientific">Bacteroides finegoldii</name>
    <dbReference type="NCBI Taxonomy" id="338188"/>
    <lineage>
        <taxon>Bacteria</taxon>
        <taxon>Pseudomonadati</taxon>
        <taxon>Bacteroidota</taxon>
        <taxon>Bacteroidia</taxon>
        <taxon>Bacteroidales</taxon>
        <taxon>Bacteroidaceae</taxon>
        <taxon>Bacteroides</taxon>
    </lineage>
</organism>
<protein>
    <submittedName>
        <fullName evidence="10">Glycoside hydrolase 97</fullName>
        <ecNumber evidence="10">3.2.1.22</ecNumber>
    </submittedName>
</protein>
<dbReference type="Pfam" id="PF14509">
    <property type="entry name" value="GH97_C"/>
    <property type="match status" value="1"/>
</dbReference>
<evidence type="ECO:0000313" key="11">
    <source>
        <dbReference type="Proteomes" id="UP000095517"/>
    </source>
</evidence>
<keyword evidence="3 10" id="KW-0378">Hydrolase</keyword>
<dbReference type="EMBL" id="CYZH01000002">
    <property type="protein sequence ID" value="CUN64548.1"/>
    <property type="molecule type" value="Genomic_DNA"/>
</dbReference>
<dbReference type="InterPro" id="IPR019563">
    <property type="entry name" value="GH97_catalytic"/>
</dbReference>
<evidence type="ECO:0000259" key="7">
    <source>
        <dbReference type="Pfam" id="PF10566"/>
    </source>
</evidence>
<keyword evidence="5 10" id="KW-0326">Glycosidase</keyword>
<evidence type="ECO:0000313" key="10">
    <source>
        <dbReference type="EMBL" id="CUN64548.1"/>
    </source>
</evidence>
<comment type="subunit">
    <text evidence="2">Monomer.</text>
</comment>
<reference evidence="10 11" key="1">
    <citation type="submission" date="2015-09" db="EMBL/GenBank/DDBJ databases">
        <authorList>
            <consortium name="Pathogen Informatics"/>
        </authorList>
    </citation>
    <scope>NUCLEOTIDE SEQUENCE [LARGE SCALE GENOMIC DNA]</scope>
    <source>
        <strain evidence="10 11">2789STDY5608840</strain>
    </source>
</reference>
<dbReference type="AlphaFoldDB" id="A0A173YP36"/>
<dbReference type="STRING" id="338188.ERS852397_00615"/>
<dbReference type="PANTHER" id="PTHR35803:SF2">
    <property type="entry name" value="RETAINING ALPHA-GALACTOSIDASE"/>
    <property type="match status" value="1"/>
</dbReference>
<dbReference type="InterPro" id="IPR013780">
    <property type="entry name" value="Glyco_hydro_b"/>
</dbReference>
<keyword evidence="6" id="KW-0732">Signal</keyword>
<dbReference type="Proteomes" id="UP000095517">
    <property type="component" value="Unassembled WGS sequence"/>
</dbReference>
<evidence type="ECO:0000256" key="3">
    <source>
        <dbReference type="ARBA" id="ARBA00022801"/>
    </source>
</evidence>
<dbReference type="Gene3D" id="2.60.40.1180">
    <property type="entry name" value="Golgi alpha-mannosidase II"/>
    <property type="match status" value="1"/>
</dbReference>
<dbReference type="InterPro" id="IPR013785">
    <property type="entry name" value="Aldolase_TIM"/>
</dbReference>
<evidence type="ECO:0000256" key="2">
    <source>
        <dbReference type="ARBA" id="ARBA00011245"/>
    </source>
</evidence>